<dbReference type="EMBL" id="HG994585">
    <property type="protein sequence ID" value="CAF2979070.1"/>
    <property type="molecule type" value="Genomic_DNA"/>
</dbReference>
<dbReference type="Gene3D" id="3.60.40.10">
    <property type="entry name" value="PPM-type phosphatase domain"/>
    <property type="match status" value="1"/>
</dbReference>
<name>A0A7R8HBB6_LEPSM</name>
<keyword evidence="2" id="KW-0378">Hydrolase</keyword>
<evidence type="ECO:0000256" key="1">
    <source>
        <dbReference type="SAM" id="MobiDB-lite"/>
    </source>
</evidence>
<dbReference type="GO" id="GO:0004722">
    <property type="term" value="F:protein serine/threonine phosphatase activity"/>
    <property type="evidence" value="ECO:0007669"/>
    <property type="project" value="UniProtKB-EC"/>
</dbReference>
<accession>A0A7R8HBB6</accession>
<dbReference type="AlphaFoldDB" id="A0A7R8HBB6"/>
<dbReference type="Proteomes" id="UP000675881">
    <property type="component" value="Chromosome 6"/>
</dbReference>
<protein>
    <submittedName>
        <fullName evidence="2">PPM1L</fullName>
        <ecNumber evidence="2">3.1.3.16</ecNumber>
    </submittedName>
</protein>
<feature type="compositionally biased region" description="Polar residues" evidence="1">
    <location>
        <begin position="225"/>
        <end position="237"/>
    </location>
</feature>
<sequence>MKARRYKVNIMEQDDLEEQVVYQSLLSNLELLRKLIVYHPTISNCLRPEILLVIALLVFIQSGTVGPAEVSNSQGHIYIHAAQGKRPSMEDRFLTLDVVDPGDSQKFVKVNAVLDGHGGEFAADFVRKYLVEEFTRKLRGLLLLRNFKKSQSFLGTQKAIELLEKSQKHALSKQLLDFIELSETDYRNFSGITQREQGAESTSPLEQTSKSSLTTSEEPVDFGSSLKTSIKNRSSSPDIKKIESQAKCSPSALFKIPKIPFDFTSRKAIHFFRA</sequence>
<keyword evidence="3" id="KW-1185">Reference proteome</keyword>
<evidence type="ECO:0000313" key="3">
    <source>
        <dbReference type="Proteomes" id="UP000675881"/>
    </source>
</evidence>
<reference evidence="2" key="1">
    <citation type="submission" date="2021-02" db="EMBL/GenBank/DDBJ databases">
        <authorList>
            <person name="Bekaert M."/>
        </authorList>
    </citation>
    <scope>NUCLEOTIDE SEQUENCE</scope>
    <source>
        <strain evidence="2">IoA-00</strain>
    </source>
</reference>
<dbReference type="EC" id="3.1.3.16" evidence="2"/>
<organism evidence="2 3">
    <name type="scientific">Lepeophtheirus salmonis</name>
    <name type="common">Salmon louse</name>
    <name type="synonym">Caligus salmonis</name>
    <dbReference type="NCBI Taxonomy" id="72036"/>
    <lineage>
        <taxon>Eukaryota</taxon>
        <taxon>Metazoa</taxon>
        <taxon>Ecdysozoa</taxon>
        <taxon>Arthropoda</taxon>
        <taxon>Crustacea</taxon>
        <taxon>Multicrustacea</taxon>
        <taxon>Hexanauplia</taxon>
        <taxon>Copepoda</taxon>
        <taxon>Siphonostomatoida</taxon>
        <taxon>Caligidae</taxon>
        <taxon>Lepeophtheirus</taxon>
    </lineage>
</organism>
<proteinExistence type="predicted"/>
<gene>
    <name evidence="2" type="ORF">LSAA_11365</name>
</gene>
<feature type="compositionally biased region" description="Polar residues" evidence="1">
    <location>
        <begin position="194"/>
        <end position="217"/>
    </location>
</feature>
<feature type="region of interest" description="Disordered" evidence="1">
    <location>
        <begin position="194"/>
        <end position="238"/>
    </location>
</feature>
<dbReference type="SUPFAM" id="SSF81606">
    <property type="entry name" value="PP2C-like"/>
    <property type="match status" value="1"/>
</dbReference>
<dbReference type="InterPro" id="IPR036457">
    <property type="entry name" value="PPM-type-like_dom_sf"/>
</dbReference>
<dbReference type="OrthoDB" id="343114at2759"/>
<evidence type="ECO:0000313" key="2">
    <source>
        <dbReference type="EMBL" id="CAF2979070.1"/>
    </source>
</evidence>